<proteinExistence type="predicted"/>
<dbReference type="EMBL" id="CAQQ02125711">
    <property type="status" value="NOT_ANNOTATED_CDS"/>
    <property type="molecule type" value="Genomic_DNA"/>
</dbReference>
<sequence>MSKNGTIVPGLQKSDAKLPPEVVNRIEGQSPQQVIKTYDPKLSDNNLPEYPALPSHYDSRKIEEIRRTIIVCDVKNEWRLDDLMDLFSRAGEVKYARWADKDGKTFCMIEFCEQYSVINALKMQGQEFKNGYLNLYHATDAIVKPEAKSNEVAQREIEEAMSIVKEAQSPGQGPENVVTLDRDLEEVHVQEEGPEAENVLILEDLEVAAVKG</sequence>
<dbReference type="Pfam" id="PF00076">
    <property type="entry name" value="RRM_1"/>
    <property type="match status" value="1"/>
</dbReference>
<dbReference type="Proteomes" id="UP000015102">
    <property type="component" value="Unassembled WGS sequence"/>
</dbReference>
<reference evidence="4" key="2">
    <citation type="submission" date="2015-06" db="UniProtKB">
        <authorList>
            <consortium name="EnsemblMetazoa"/>
        </authorList>
    </citation>
    <scope>IDENTIFICATION</scope>
</reference>
<dbReference type="FunFam" id="3.30.70.330:FF:000553">
    <property type="entry name" value="Splicing factor SRp54"/>
    <property type="match status" value="1"/>
</dbReference>
<dbReference type="SMART" id="SM00360">
    <property type="entry name" value="RRM"/>
    <property type="match status" value="1"/>
</dbReference>
<reference evidence="5" key="1">
    <citation type="submission" date="2013-02" db="EMBL/GenBank/DDBJ databases">
        <authorList>
            <person name="Hughes D."/>
        </authorList>
    </citation>
    <scope>NUCLEOTIDE SEQUENCE</scope>
    <source>
        <strain>Durham</strain>
        <strain evidence="5">NC isolate 2 -- Noor lab</strain>
    </source>
</reference>
<dbReference type="InterPro" id="IPR000504">
    <property type="entry name" value="RRM_dom"/>
</dbReference>
<feature type="domain" description="RRM" evidence="3">
    <location>
        <begin position="67"/>
        <end position="140"/>
    </location>
</feature>
<dbReference type="HOGENOM" id="CLU_1302417_0_0_1"/>
<evidence type="ECO:0000256" key="1">
    <source>
        <dbReference type="ARBA" id="ARBA00022884"/>
    </source>
</evidence>
<accession>T1GWR8</accession>
<dbReference type="PROSITE" id="PS50102">
    <property type="entry name" value="RRM"/>
    <property type="match status" value="1"/>
</dbReference>
<evidence type="ECO:0000256" key="2">
    <source>
        <dbReference type="PROSITE-ProRule" id="PRU00176"/>
    </source>
</evidence>
<dbReference type="InterPro" id="IPR035979">
    <property type="entry name" value="RBD_domain_sf"/>
</dbReference>
<dbReference type="STRING" id="36166.T1GWR8"/>
<keyword evidence="1 2" id="KW-0694">RNA-binding</keyword>
<dbReference type="AlphaFoldDB" id="T1GWR8"/>
<dbReference type="EnsemblMetazoa" id="MESCA008248-RA">
    <property type="protein sequence ID" value="MESCA008248-PA"/>
    <property type="gene ID" value="MESCA008248"/>
</dbReference>
<dbReference type="GO" id="GO:0003723">
    <property type="term" value="F:RNA binding"/>
    <property type="evidence" value="ECO:0007669"/>
    <property type="project" value="UniProtKB-UniRule"/>
</dbReference>
<dbReference type="SUPFAM" id="SSF54928">
    <property type="entry name" value="RNA-binding domain, RBD"/>
    <property type="match status" value="1"/>
</dbReference>
<evidence type="ECO:0000259" key="3">
    <source>
        <dbReference type="PROSITE" id="PS50102"/>
    </source>
</evidence>
<dbReference type="InterPro" id="IPR012677">
    <property type="entry name" value="Nucleotide-bd_a/b_plait_sf"/>
</dbReference>
<keyword evidence="5" id="KW-1185">Reference proteome</keyword>
<evidence type="ECO:0000313" key="4">
    <source>
        <dbReference type="EnsemblMetazoa" id="MESCA008248-PA"/>
    </source>
</evidence>
<name>T1GWR8_MEGSC</name>
<protein>
    <recommendedName>
        <fullName evidence="3">RRM domain-containing protein</fullName>
    </recommendedName>
</protein>
<evidence type="ECO:0000313" key="5">
    <source>
        <dbReference type="Proteomes" id="UP000015102"/>
    </source>
</evidence>
<dbReference type="Gene3D" id="3.30.70.330">
    <property type="match status" value="1"/>
</dbReference>
<organism evidence="4 5">
    <name type="scientific">Megaselia scalaris</name>
    <name type="common">Humpbacked fly</name>
    <name type="synonym">Phora scalaris</name>
    <dbReference type="NCBI Taxonomy" id="36166"/>
    <lineage>
        <taxon>Eukaryota</taxon>
        <taxon>Metazoa</taxon>
        <taxon>Ecdysozoa</taxon>
        <taxon>Arthropoda</taxon>
        <taxon>Hexapoda</taxon>
        <taxon>Insecta</taxon>
        <taxon>Pterygota</taxon>
        <taxon>Neoptera</taxon>
        <taxon>Endopterygota</taxon>
        <taxon>Diptera</taxon>
        <taxon>Brachycera</taxon>
        <taxon>Muscomorpha</taxon>
        <taxon>Platypezoidea</taxon>
        <taxon>Phoridae</taxon>
        <taxon>Megaseliini</taxon>
        <taxon>Megaselia</taxon>
    </lineage>
</organism>